<sequence length="134" mass="14781">MNEDKEEDFDKAAKSPRNVNLSEAELQHIKSAVVGQPVYQQWLSAEQLKEGSSIPSLQSVIQQTGELGINLIQDTSASKAAFHIVGVISQDMLGTIWMRSWRILRLAITPSSNRLTIWISWSGGGLTFKPVVAC</sequence>
<comment type="caution">
    <text evidence="1">The sequence shown here is derived from an EMBL/GenBank/DDBJ whole genome shotgun (WGS) entry which is preliminary data.</text>
</comment>
<keyword evidence="2" id="KW-1185">Reference proteome</keyword>
<name>A0AAW1QUS1_9CHLO</name>
<organism evidence="1 2">
    <name type="scientific">Apatococcus lobatus</name>
    <dbReference type="NCBI Taxonomy" id="904363"/>
    <lineage>
        <taxon>Eukaryota</taxon>
        <taxon>Viridiplantae</taxon>
        <taxon>Chlorophyta</taxon>
        <taxon>core chlorophytes</taxon>
        <taxon>Trebouxiophyceae</taxon>
        <taxon>Chlorellales</taxon>
        <taxon>Chlorellaceae</taxon>
        <taxon>Apatococcus</taxon>
    </lineage>
</organism>
<dbReference type="Proteomes" id="UP001438707">
    <property type="component" value="Unassembled WGS sequence"/>
</dbReference>
<gene>
    <name evidence="1" type="ORF">WJX74_001412</name>
</gene>
<evidence type="ECO:0000313" key="1">
    <source>
        <dbReference type="EMBL" id="KAK9825226.1"/>
    </source>
</evidence>
<accession>A0AAW1QUS1</accession>
<protein>
    <submittedName>
        <fullName evidence="1">Uncharacterized protein</fullName>
    </submittedName>
</protein>
<dbReference type="EMBL" id="JALJOS010000025">
    <property type="protein sequence ID" value="KAK9825226.1"/>
    <property type="molecule type" value="Genomic_DNA"/>
</dbReference>
<evidence type="ECO:0000313" key="2">
    <source>
        <dbReference type="Proteomes" id="UP001438707"/>
    </source>
</evidence>
<dbReference type="AlphaFoldDB" id="A0AAW1QUS1"/>
<proteinExistence type="predicted"/>
<reference evidence="1 2" key="1">
    <citation type="journal article" date="2024" name="Nat. Commun.">
        <title>Phylogenomics reveals the evolutionary origins of lichenization in chlorophyte algae.</title>
        <authorList>
            <person name="Puginier C."/>
            <person name="Libourel C."/>
            <person name="Otte J."/>
            <person name="Skaloud P."/>
            <person name="Haon M."/>
            <person name="Grisel S."/>
            <person name="Petersen M."/>
            <person name="Berrin J.G."/>
            <person name="Delaux P.M."/>
            <person name="Dal Grande F."/>
            <person name="Keller J."/>
        </authorList>
    </citation>
    <scope>NUCLEOTIDE SEQUENCE [LARGE SCALE GENOMIC DNA]</scope>
    <source>
        <strain evidence="1 2">SAG 2145</strain>
    </source>
</reference>